<gene>
    <name evidence="1" type="ORF">NCS57_01476400</name>
</gene>
<protein>
    <submittedName>
        <fullName evidence="1">Chitinase</fullName>
    </submittedName>
</protein>
<evidence type="ECO:0000313" key="1">
    <source>
        <dbReference type="EMBL" id="KAI8648647.1"/>
    </source>
</evidence>
<reference evidence="1" key="1">
    <citation type="submission" date="2022-06" db="EMBL/GenBank/DDBJ databases">
        <title>Fusarium solani species complex genomes reveal bases of compartmentalisation and animal pathogenesis.</title>
        <authorList>
            <person name="Tsai I.J."/>
        </authorList>
    </citation>
    <scope>NUCLEOTIDE SEQUENCE</scope>
    <source>
        <strain evidence="1">Fu6.1</strain>
    </source>
</reference>
<comment type="caution">
    <text evidence="1">The sequence shown here is derived from an EMBL/GenBank/DDBJ whole genome shotgun (WGS) entry which is preliminary data.</text>
</comment>
<dbReference type="EMBL" id="CM046516">
    <property type="protein sequence ID" value="KAI8648647.1"/>
    <property type="molecule type" value="Genomic_DNA"/>
</dbReference>
<proteinExistence type="predicted"/>
<accession>A0ACC0QC63</accession>
<organism evidence="1 2">
    <name type="scientific">Fusarium keratoplasticum</name>
    <dbReference type="NCBI Taxonomy" id="1328300"/>
    <lineage>
        <taxon>Eukaryota</taxon>
        <taxon>Fungi</taxon>
        <taxon>Dikarya</taxon>
        <taxon>Ascomycota</taxon>
        <taxon>Pezizomycotina</taxon>
        <taxon>Sordariomycetes</taxon>
        <taxon>Hypocreomycetidae</taxon>
        <taxon>Hypocreales</taxon>
        <taxon>Nectriaceae</taxon>
        <taxon>Fusarium</taxon>
        <taxon>Fusarium solani species complex</taxon>
    </lineage>
</organism>
<dbReference type="Proteomes" id="UP001065298">
    <property type="component" value="Chromosome 14"/>
</dbReference>
<keyword evidence="2" id="KW-1185">Reference proteome</keyword>
<evidence type="ECO:0000313" key="2">
    <source>
        <dbReference type="Proteomes" id="UP001065298"/>
    </source>
</evidence>
<sequence>MWAAVTSVGSKKSGEKTCTKEPFLRVIFTSVGLVFICPNVDGKLKVYAEMSVEANVNYGFTLIGKLGGSYGIDISDSYLYYRTGGNVNSKFVIDAAVTAHFDTGDVLMFSADTFGAAFTLEGKATLGVNFETKVKLAEWDVYQTFPAVNKDWEPDASDPSARSAKQTLEPEFEYGVSVSGHISAHVKPTITFGIDWNEKFTSLDSYAVNLVADGHVTFHAEAKAGSSGNSFCYGIDVGADLYATLEAPKMFSWALPKSPFMIMPA</sequence>
<name>A0ACC0QC63_9HYPO</name>